<protein>
    <submittedName>
        <fullName evidence="1">Uncharacterized protein</fullName>
    </submittedName>
</protein>
<accession>A0A6C0KT39</accession>
<sequence length="873" mass="96463">MFRQLAEAFQGNPHADFVAKQQNYFDSLPNIIPSATSGLPGFDVAVQSIDGGSKDYLNPPVKVPNQIFRNPVNPTLADLAGQCEISSLDDLISSQNPNTSIGCGWIYTQPNQGSPYPILSRGMIGNNKGPLPGFDAPSYKKWFFDLQLAKKTVLMDRCKALKDCNDVESDPYAGSCGYCTDTNQGIPIDRHGNPLYPNDPRGGCTPSSLARNMSQCPPPPPPAAGPQPIVDRTCDPVDGRLSAACLYRQVTSAGCSNNGTLAIALNSNPPANDYMFHIRDSDAVKMYNRTVNPPLNMDLLSQGKGTITAVLNEVRKLAVNAKLDPNTAAGSSARDLCLNRGAISGYDHCIELSDGSPAPFEMDCLQRLFLKMGGQPAGSMYPSAANSNVYNAQGTWGGVKQYLQKLIGEMKGNADGFVDYNTQRNAMIKVLGIVPEMQIQRAPYAQGVEVFWFIQQPGNVNQINGFLKREIVKDFFQYYGPSGNRRPDQGQYGACMQLTDIRAKTDYSVKWKVLIDDGFSIMVNQPVGQDWQIFNPSERTHDSEGWFSNMGYQGPTWYQSNQCTKFKTSTPNITRLYYEDAGGGWSAFQFNGINCQGAADFSYPHLSLTCERNAPFLNYGNHWGTGLYELRNPNLFSRFLGLVGIDSHARTDELVSVPGKIPFVRLNNLNSRIDMYNVCFQSWKTMTVAMRAVTMPVKETLIKLSMGPGKFLSIVAIPKNGSTFHIGLESNIGQGGMDFGGPFQINKWYLYIFNNNGSSIDFTMIDMDAMLSSQGTSGKYGNRTVNEGRPLYSKNGSWSPAPGQPGEHCTVMIGQQGFHDRGDWPSAYASSAFNFDLAWIHFFDHTASNNDLYRDCLNDWIYTQYPNEYPDKY</sequence>
<proteinExistence type="predicted"/>
<organism evidence="1">
    <name type="scientific">viral metagenome</name>
    <dbReference type="NCBI Taxonomy" id="1070528"/>
    <lineage>
        <taxon>unclassified sequences</taxon>
        <taxon>metagenomes</taxon>
        <taxon>organismal metagenomes</taxon>
    </lineage>
</organism>
<dbReference type="EMBL" id="MN740968">
    <property type="protein sequence ID" value="QHU20361.1"/>
    <property type="molecule type" value="Genomic_DNA"/>
</dbReference>
<reference evidence="1" key="1">
    <citation type="journal article" date="2020" name="Nature">
        <title>Giant virus diversity and host interactions through global metagenomics.</title>
        <authorList>
            <person name="Schulz F."/>
            <person name="Roux S."/>
            <person name="Paez-Espino D."/>
            <person name="Jungbluth S."/>
            <person name="Walsh D.A."/>
            <person name="Denef V.J."/>
            <person name="McMahon K.D."/>
            <person name="Konstantinidis K.T."/>
            <person name="Eloe-Fadrosh E.A."/>
            <person name="Kyrpides N.C."/>
            <person name="Woyke T."/>
        </authorList>
    </citation>
    <scope>NUCLEOTIDE SEQUENCE</scope>
    <source>
        <strain evidence="1">GVMAG-S-3300013093-109</strain>
    </source>
</reference>
<dbReference type="AlphaFoldDB" id="A0A6C0KT39"/>
<name>A0A6C0KT39_9ZZZZ</name>
<evidence type="ECO:0000313" key="1">
    <source>
        <dbReference type="EMBL" id="QHU20361.1"/>
    </source>
</evidence>